<dbReference type="Proteomes" id="UP000015350">
    <property type="component" value="Unassembled WGS sequence"/>
</dbReference>
<reference evidence="2 3" key="1">
    <citation type="submission" date="2013-04" db="EMBL/GenBank/DDBJ databases">
        <authorList>
            <person name="Kuznetsov B."/>
            <person name="Ivanovsky R."/>
        </authorList>
    </citation>
    <scope>NUCLEOTIDE SEQUENCE [LARGE SCALE GENOMIC DNA]</scope>
    <source>
        <strain evidence="2 3">MGU-K5</strain>
    </source>
</reference>
<feature type="region of interest" description="Disordered" evidence="1">
    <location>
        <begin position="62"/>
        <end position="81"/>
    </location>
</feature>
<organism evidence="2 3">
    <name type="scientific">Magnetospirillum fulvum MGU-K5</name>
    <dbReference type="NCBI Taxonomy" id="1316936"/>
    <lineage>
        <taxon>Bacteria</taxon>
        <taxon>Pseudomonadati</taxon>
        <taxon>Pseudomonadota</taxon>
        <taxon>Alphaproteobacteria</taxon>
        <taxon>Rhodospirillales</taxon>
        <taxon>Rhodospirillaceae</taxon>
        <taxon>Magnetospirillum</taxon>
    </lineage>
</organism>
<dbReference type="AlphaFoldDB" id="S9TF96"/>
<evidence type="ECO:0000256" key="1">
    <source>
        <dbReference type="SAM" id="MobiDB-lite"/>
    </source>
</evidence>
<evidence type="ECO:0000313" key="2">
    <source>
        <dbReference type="EMBL" id="EPY00936.1"/>
    </source>
</evidence>
<name>S9TF96_MAGFU</name>
<comment type="caution">
    <text evidence="2">The sequence shown here is derived from an EMBL/GenBank/DDBJ whole genome shotgun (WGS) entry which is preliminary data.</text>
</comment>
<feature type="compositionally biased region" description="Pro residues" evidence="1">
    <location>
        <begin position="67"/>
        <end position="81"/>
    </location>
</feature>
<dbReference type="STRING" id="1316936.K678_13668"/>
<gene>
    <name evidence="2" type="ORF">K678_13668</name>
</gene>
<evidence type="ECO:0000313" key="3">
    <source>
        <dbReference type="Proteomes" id="UP000015350"/>
    </source>
</evidence>
<proteinExistence type="predicted"/>
<protein>
    <submittedName>
        <fullName evidence="2">Uncharacterized protein</fullName>
    </submittedName>
</protein>
<accession>S9TF96</accession>
<sequence length="219" mass="23548">MAVLSKGAYAAHRGVSAARVSQWVSSGWLTGALVGEGRAAQIDVEKADALLRQRLNVGQVLGQGRELPPPPSAATPVPSPAPAPALTIPMGDDDAARLQKAKADQAEIAAERERRKNAEERGIYTLTSAARAAFARALGEWVQSIEIWLTTDLANALAAAVSDARSQGRDLDRRALVILIRTQFRLWREERAASVRNRAAATDQFISDLDLPEDPPTPE</sequence>
<dbReference type="EMBL" id="AQPH01000060">
    <property type="protein sequence ID" value="EPY00936.1"/>
    <property type="molecule type" value="Genomic_DNA"/>
</dbReference>
<dbReference type="eggNOG" id="ENOG5032SZH">
    <property type="taxonomic scope" value="Bacteria"/>
</dbReference>